<feature type="domain" description="DDE-1" evidence="1">
    <location>
        <begin position="107"/>
        <end position="276"/>
    </location>
</feature>
<dbReference type="InterPro" id="IPR004875">
    <property type="entry name" value="DDE_SF_endonuclease_dom"/>
</dbReference>
<dbReference type="EMBL" id="MRCY01000358">
    <property type="protein sequence ID" value="RKK88863.1"/>
    <property type="molecule type" value="Genomic_DNA"/>
</dbReference>
<evidence type="ECO:0000313" key="3">
    <source>
        <dbReference type="Proteomes" id="UP000285860"/>
    </source>
</evidence>
<dbReference type="PANTHER" id="PTHR19303">
    <property type="entry name" value="TRANSPOSON"/>
    <property type="match status" value="1"/>
</dbReference>
<proteinExistence type="predicted"/>
<dbReference type="InterPro" id="IPR050863">
    <property type="entry name" value="CenT-Element_Derived"/>
</dbReference>
<dbReference type="AlphaFoldDB" id="A0A420P8L5"/>
<dbReference type="VEuPathDB" id="FungiDB:FOZG_17670"/>
<comment type="caution">
    <text evidence="2">The sequence shown here is derived from an EMBL/GenBank/DDBJ whole genome shotgun (WGS) entry which is preliminary data.</text>
</comment>
<evidence type="ECO:0000313" key="2">
    <source>
        <dbReference type="EMBL" id="RKK88863.1"/>
    </source>
</evidence>
<gene>
    <name evidence="2" type="ORF">BFJ68_g16841</name>
</gene>
<dbReference type="GO" id="GO:0005634">
    <property type="term" value="C:nucleus"/>
    <property type="evidence" value="ECO:0007669"/>
    <property type="project" value="TreeGrafter"/>
</dbReference>
<reference evidence="2 3" key="1">
    <citation type="journal article" date="2018" name="Sci. Rep.">
        <title>Characterisation of pathogen-specific regions and novel effector candidates in Fusarium oxysporum f. sp. cepae.</title>
        <authorList>
            <person name="Armitage A.D."/>
            <person name="Taylor A."/>
            <person name="Sobczyk M.K."/>
            <person name="Baxter L."/>
            <person name="Greenfield B.P."/>
            <person name="Bates H.J."/>
            <person name="Wilson F."/>
            <person name="Jackson A.C."/>
            <person name="Ott S."/>
            <person name="Harrison R.J."/>
            <person name="Clarkson J.P."/>
        </authorList>
    </citation>
    <scope>NUCLEOTIDE SEQUENCE [LARGE SCALE GENOMIC DNA]</scope>
    <source>
        <strain evidence="2 3">Fo_A28</strain>
    </source>
</reference>
<dbReference type="VEuPathDB" id="FungiDB:HZS61_011059"/>
<accession>A0A420P8L5</accession>
<organism evidence="2 3">
    <name type="scientific">Fusarium oxysporum</name>
    <name type="common">Fusarium vascular wilt</name>
    <dbReference type="NCBI Taxonomy" id="5507"/>
    <lineage>
        <taxon>Eukaryota</taxon>
        <taxon>Fungi</taxon>
        <taxon>Dikarya</taxon>
        <taxon>Ascomycota</taxon>
        <taxon>Pezizomycotina</taxon>
        <taxon>Sordariomycetes</taxon>
        <taxon>Hypocreomycetidae</taxon>
        <taxon>Hypocreales</taxon>
        <taxon>Nectriaceae</taxon>
        <taxon>Fusarium</taxon>
        <taxon>Fusarium oxysporum species complex</taxon>
    </lineage>
</organism>
<dbReference type="GO" id="GO:0003677">
    <property type="term" value="F:DNA binding"/>
    <property type="evidence" value="ECO:0007669"/>
    <property type="project" value="TreeGrafter"/>
</dbReference>
<protein>
    <recommendedName>
        <fullName evidence="1">DDE-1 domain-containing protein</fullName>
    </recommendedName>
</protein>
<dbReference type="Gene3D" id="3.30.420.10">
    <property type="entry name" value="Ribonuclease H-like superfamily/Ribonuclease H"/>
    <property type="match status" value="1"/>
</dbReference>
<evidence type="ECO:0000259" key="1">
    <source>
        <dbReference type="Pfam" id="PF03184"/>
    </source>
</evidence>
<dbReference type="Pfam" id="PF03184">
    <property type="entry name" value="DDE_1"/>
    <property type="match status" value="1"/>
</dbReference>
<dbReference type="PANTHER" id="PTHR19303:SF74">
    <property type="entry name" value="POGO TRANSPOSABLE ELEMENT WITH KRAB DOMAIN"/>
    <property type="match status" value="1"/>
</dbReference>
<dbReference type="InterPro" id="IPR036397">
    <property type="entry name" value="RNaseH_sf"/>
</dbReference>
<name>A0A420P8L5_FUSOX</name>
<dbReference type="VEuPathDB" id="FungiDB:FOXG_06992"/>
<dbReference type="Proteomes" id="UP000285860">
    <property type="component" value="Unassembled WGS sequence"/>
</dbReference>
<sequence length="444" mass="50360">MANCLLADRNASPVGIHWANNFIKRQPELKMRFFRRYDYQRAKCEDPTIIRNWFKLVENTIAKYGIQSDDIWNFDETGFMMGMISSGMVVTGSERLGRPKSVQPGNREWITVIQAINAEGQAIEPFIIGAGQNHLANWHEEPTLPRDWAIAMSQNGWTNNELGLEWLKHFDRRTADRSVGSYRLLILDGHESHHSVEFERYCEANKIITLCMPAHSSHLLQPLDIGCFGPLKKAYGREIEDLIRRSVHHISKTEFFPAFAAAFQATMTEKNIRGAFRGAGLVPFDPESVISKLDVQLRTPTPPVEEASQAQPWTSKTPKTVLEAESQSEYLYRRIRRHQSSSPESILGALKSLAKGTKAIMHENVLLRAELREVREANEILSRRRRAKRIRLQKGGMMTVGEARDLIDQMDVDTQVVAECRGVGSRKVGATGGSALWYMRQDGT</sequence>
<dbReference type="VEuPathDB" id="FungiDB:FOC4_g10000545"/>